<evidence type="ECO:0000313" key="1">
    <source>
        <dbReference type="EMBL" id="RGD68633.1"/>
    </source>
</evidence>
<dbReference type="Proteomes" id="UP000263014">
    <property type="component" value="Unassembled WGS sequence"/>
</dbReference>
<evidence type="ECO:0008006" key="5">
    <source>
        <dbReference type="Google" id="ProtNLM"/>
    </source>
</evidence>
<organism evidence="2 4">
    <name type="scientific">Hungatella hathewayi</name>
    <dbReference type="NCBI Taxonomy" id="154046"/>
    <lineage>
        <taxon>Bacteria</taxon>
        <taxon>Bacillati</taxon>
        <taxon>Bacillota</taxon>
        <taxon>Clostridia</taxon>
        <taxon>Lachnospirales</taxon>
        <taxon>Lachnospiraceae</taxon>
        <taxon>Hungatella</taxon>
    </lineage>
</organism>
<name>A0A374PFE3_9FIRM</name>
<dbReference type="Proteomes" id="UP000261023">
    <property type="component" value="Unassembled WGS sequence"/>
</dbReference>
<sequence length="258" mass="29504">MNPYILFYITGIKNIAISGENHSFPVENQGSIVSIDVLMKKYCLEGIKVWFSEDTFIDQVMKENAYQLVELFLINIIGKLNAVVDKFTIQENQIYNPNEVNKDGIFTARTTIGIECSTLAIPIYSIEQFSKIFSGIPSDSEKRDRLLVFSSIMKIENIAIRYLIQYEFLMSLVSAKHRQKDVTDYINHIFNPSDPTHTIGFHQTRRPGKTFSEDDITYLRNILAHNDSNAIPEKINQIISGMSQAINEVIFFCLDTTP</sequence>
<dbReference type="OrthoDB" id="3035897at2"/>
<proteinExistence type="predicted"/>
<gene>
    <name evidence="1" type="ORF">DWX31_21125</name>
    <name evidence="2" type="ORF">DXD79_00535</name>
</gene>
<evidence type="ECO:0000313" key="2">
    <source>
        <dbReference type="EMBL" id="RGJ07936.1"/>
    </source>
</evidence>
<dbReference type="EMBL" id="QSON01000001">
    <property type="protein sequence ID" value="RGJ07936.1"/>
    <property type="molecule type" value="Genomic_DNA"/>
</dbReference>
<comment type="caution">
    <text evidence="2">The sequence shown here is derived from an EMBL/GenBank/DDBJ whole genome shotgun (WGS) entry which is preliminary data.</text>
</comment>
<dbReference type="EMBL" id="QTJW01000015">
    <property type="protein sequence ID" value="RGD68633.1"/>
    <property type="molecule type" value="Genomic_DNA"/>
</dbReference>
<evidence type="ECO:0000313" key="3">
    <source>
        <dbReference type="Proteomes" id="UP000261023"/>
    </source>
</evidence>
<evidence type="ECO:0000313" key="4">
    <source>
        <dbReference type="Proteomes" id="UP000263014"/>
    </source>
</evidence>
<accession>A0A374PFE3</accession>
<dbReference type="AlphaFoldDB" id="A0A374PFE3"/>
<protein>
    <recommendedName>
        <fullName evidence="5">ApeA N-terminal domain-containing protein</fullName>
    </recommendedName>
</protein>
<dbReference type="RefSeq" id="WP_025530764.1">
    <property type="nucleotide sequence ID" value="NZ_QSON01000001.1"/>
</dbReference>
<reference evidence="3 4" key="1">
    <citation type="submission" date="2018-08" db="EMBL/GenBank/DDBJ databases">
        <title>A genome reference for cultivated species of the human gut microbiota.</title>
        <authorList>
            <person name="Zou Y."/>
            <person name="Xue W."/>
            <person name="Luo G."/>
        </authorList>
    </citation>
    <scope>NUCLEOTIDE SEQUENCE [LARGE SCALE GENOMIC DNA]</scope>
    <source>
        <strain evidence="1 3">AF19-13AC</strain>
        <strain evidence="2 4">TM09-12</strain>
    </source>
</reference>